<sequence>MWHLPTEGYHLTARFGSAGGLWANNHTGLDFAAPTGTPIYAVANGVITSTGFDGSYGNKTVETLDDGTEIWYAHQSAIDVTVGEQVTGGETIGAIGSTGNTTGPHVHIEVRPGGGDPVDPFTAMVYHGLHP</sequence>
<dbReference type="CDD" id="cd12797">
    <property type="entry name" value="M23_peptidase"/>
    <property type="match status" value="1"/>
</dbReference>
<evidence type="ECO:0000313" key="2">
    <source>
        <dbReference type="EMBL" id="RLV50161.1"/>
    </source>
</evidence>
<dbReference type="InterPro" id="IPR016047">
    <property type="entry name" value="M23ase_b-sheet_dom"/>
</dbReference>
<dbReference type="PANTHER" id="PTHR21666:SF270">
    <property type="entry name" value="MUREIN HYDROLASE ACTIVATOR ENVC"/>
    <property type="match status" value="1"/>
</dbReference>
<dbReference type="Gene3D" id="2.70.70.10">
    <property type="entry name" value="Glucose Permease (Domain IIA)"/>
    <property type="match status" value="1"/>
</dbReference>
<dbReference type="InterPro" id="IPR011055">
    <property type="entry name" value="Dup_hybrid_motif"/>
</dbReference>
<dbReference type="OrthoDB" id="1099523at2"/>
<feature type="domain" description="M23ase beta-sheet core" evidence="1">
    <location>
        <begin position="25"/>
        <end position="120"/>
    </location>
</feature>
<dbReference type="Pfam" id="PF01551">
    <property type="entry name" value="Peptidase_M23"/>
    <property type="match status" value="1"/>
</dbReference>
<dbReference type="SUPFAM" id="SSF51261">
    <property type="entry name" value="Duplicated hybrid motif"/>
    <property type="match status" value="1"/>
</dbReference>
<protein>
    <submittedName>
        <fullName evidence="2">M23 family metallopeptidase</fullName>
    </submittedName>
</protein>
<comment type="caution">
    <text evidence="2">The sequence shown here is derived from an EMBL/GenBank/DDBJ whole genome shotgun (WGS) entry which is preliminary data.</text>
</comment>
<evidence type="ECO:0000313" key="3">
    <source>
        <dbReference type="Proteomes" id="UP000281708"/>
    </source>
</evidence>
<dbReference type="Proteomes" id="UP000281708">
    <property type="component" value="Unassembled WGS sequence"/>
</dbReference>
<reference evidence="2 3" key="1">
    <citation type="submission" date="2018-10" db="EMBL/GenBank/DDBJ databases">
        <title>Marmoricola sp. 4Q3S-7 whole genome shotgun sequence.</title>
        <authorList>
            <person name="Li F."/>
        </authorList>
    </citation>
    <scope>NUCLEOTIDE SEQUENCE [LARGE SCALE GENOMIC DNA]</scope>
    <source>
        <strain evidence="2 3">4Q3S-7</strain>
    </source>
</reference>
<dbReference type="PANTHER" id="PTHR21666">
    <property type="entry name" value="PEPTIDASE-RELATED"/>
    <property type="match status" value="1"/>
</dbReference>
<keyword evidence="3" id="KW-1185">Reference proteome</keyword>
<dbReference type="InterPro" id="IPR050570">
    <property type="entry name" value="Cell_wall_metabolism_enzyme"/>
</dbReference>
<organism evidence="2 3">
    <name type="scientific">Nocardioides mangrovicus</name>
    <dbReference type="NCBI Taxonomy" id="2478913"/>
    <lineage>
        <taxon>Bacteria</taxon>
        <taxon>Bacillati</taxon>
        <taxon>Actinomycetota</taxon>
        <taxon>Actinomycetes</taxon>
        <taxon>Propionibacteriales</taxon>
        <taxon>Nocardioidaceae</taxon>
        <taxon>Nocardioides</taxon>
    </lineage>
</organism>
<proteinExistence type="predicted"/>
<dbReference type="AlphaFoldDB" id="A0A3L8P4R6"/>
<accession>A0A3L8P4R6</accession>
<dbReference type="EMBL" id="RDBE01000006">
    <property type="protein sequence ID" value="RLV50161.1"/>
    <property type="molecule type" value="Genomic_DNA"/>
</dbReference>
<dbReference type="GO" id="GO:0004222">
    <property type="term" value="F:metalloendopeptidase activity"/>
    <property type="evidence" value="ECO:0007669"/>
    <property type="project" value="TreeGrafter"/>
</dbReference>
<name>A0A3L8P4R6_9ACTN</name>
<evidence type="ECO:0000259" key="1">
    <source>
        <dbReference type="Pfam" id="PF01551"/>
    </source>
</evidence>
<gene>
    <name evidence="2" type="ORF">D9V37_09275</name>
</gene>